<keyword evidence="4" id="KW-0547">Nucleotide-binding</keyword>
<evidence type="ECO:0000259" key="7">
    <source>
        <dbReference type="Pfam" id="PF08543"/>
    </source>
</evidence>
<dbReference type="InterPro" id="IPR029056">
    <property type="entry name" value="Ribokinase-like"/>
</dbReference>
<feature type="domain" description="Pyridoxamine kinase/Phosphomethylpyrimidine kinase" evidence="7">
    <location>
        <begin position="64"/>
        <end position="311"/>
    </location>
</feature>
<dbReference type="InterPro" id="IPR004399">
    <property type="entry name" value="HMP/HMP-P_kinase_dom"/>
</dbReference>
<dbReference type="NCBIfam" id="TIGR00097">
    <property type="entry name" value="HMP-P_kinase"/>
    <property type="match status" value="1"/>
</dbReference>
<dbReference type="GO" id="GO:0005524">
    <property type="term" value="F:ATP binding"/>
    <property type="evidence" value="ECO:0007669"/>
    <property type="project" value="UniProtKB-KW"/>
</dbReference>
<dbReference type="GO" id="GO:0009229">
    <property type="term" value="P:thiamine diphosphate biosynthetic process"/>
    <property type="evidence" value="ECO:0007669"/>
    <property type="project" value="UniProtKB-UniPathway"/>
</dbReference>
<dbReference type="FunFam" id="3.40.1190.20:FF:000003">
    <property type="entry name" value="Phosphomethylpyrimidine kinase ThiD"/>
    <property type="match status" value="1"/>
</dbReference>
<evidence type="ECO:0000313" key="8">
    <source>
        <dbReference type="EMBL" id="EAS49400.1"/>
    </source>
</evidence>
<dbReference type="PANTHER" id="PTHR20858">
    <property type="entry name" value="PHOSPHOMETHYLPYRIMIDINE KINASE"/>
    <property type="match status" value="1"/>
</dbReference>
<keyword evidence="9" id="KW-1185">Reference proteome</keyword>
<dbReference type="GO" id="GO:0008902">
    <property type="term" value="F:hydroxymethylpyrimidine kinase activity"/>
    <property type="evidence" value="ECO:0007669"/>
    <property type="project" value="UniProtKB-EC"/>
</dbReference>
<keyword evidence="5 8" id="KW-0418">Kinase</keyword>
<accession>Q1YG25</accession>
<dbReference type="GO" id="GO:0005829">
    <property type="term" value="C:cytosol"/>
    <property type="evidence" value="ECO:0007669"/>
    <property type="project" value="TreeGrafter"/>
</dbReference>
<protein>
    <recommendedName>
        <fullName evidence="2">hydroxymethylpyrimidine kinase</fullName>
        <ecNumber evidence="2">2.7.1.49</ecNumber>
    </recommendedName>
</protein>
<evidence type="ECO:0000256" key="5">
    <source>
        <dbReference type="ARBA" id="ARBA00022777"/>
    </source>
</evidence>
<keyword evidence="6" id="KW-0067">ATP-binding</keyword>
<dbReference type="BioCyc" id="AURANTIMONAS:SI859A1_03003-MONOMER"/>
<evidence type="ECO:0000256" key="4">
    <source>
        <dbReference type="ARBA" id="ARBA00022741"/>
    </source>
</evidence>
<sequence length="317" mass="32705">MRDGGACRKRQAEKHPSNLTRIMPAEGVAAGSLTCSVGLVVGQEPTLMPSQSTIRNVLSIAGSDPSGGAGIQADLKTFAANGVYGMAVITALTAQNTRGVSGVELVSPDFVTRQIDAVFADIRVDAVKIGMIATAGIARAVADALKRHKARNVVLDPVMVAKGGDRLLAEEAVAALRSELVPLADMITPNLPEAAVLLDAAEATDRTEMEATATRLQALGCGSALLKGGHLGGDDSPDLLVTTTQGQWFEGARLQTRNTHGTGCTLSSALAAQLALTGDAFAAVRIAKAFVAGAIGAADRLDVGSGHGPTHHFHRYW</sequence>
<evidence type="ECO:0000256" key="6">
    <source>
        <dbReference type="ARBA" id="ARBA00022840"/>
    </source>
</evidence>
<dbReference type="SUPFAM" id="SSF53613">
    <property type="entry name" value="Ribokinase-like"/>
    <property type="match status" value="1"/>
</dbReference>
<dbReference type="GO" id="GO:0008972">
    <property type="term" value="F:phosphomethylpyrimidine kinase activity"/>
    <property type="evidence" value="ECO:0007669"/>
    <property type="project" value="InterPro"/>
</dbReference>
<evidence type="ECO:0000256" key="3">
    <source>
        <dbReference type="ARBA" id="ARBA00022679"/>
    </source>
</evidence>
<dbReference type="GO" id="GO:0009228">
    <property type="term" value="P:thiamine biosynthetic process"/>
    <property type="evidence" value="ECO:0007669"/>
    <property type="project" value="InterPro"/>
</dbReference>
<dbReference type="Pfam" id="PF08543">
    <property type="entry name" value="Phos_pyr_kin"/>
    <property type="match status" value="1"/>
</dbReference>
<dbReference type="EC" id="2.7.1.49" evidence="2"/>
<dbReference type="Proteomes" id="UP000000321">
    <property type="component" value="Unassembled WGS sequence"/>
</dbReference>
<dbReference type="InterPro" id="IPR013749">
    <property type="entry name" value="PM/HMP-P_kinase-1"/>
</dbReference>
<dbReference type="UniPathway" id="UPA00060">
    <property type="reaction ID" value="UER00138"/>
</dbReference>
<dbReference type="HOGENOM" id="CLU_020520_0_1_5"/>
<comment type="pathway">
    <text evidence="1">Cofactor biosynthesis; thiamine diphosphate biosynthesis.</text>
</comment>
<evidence type="ECO:0000313" key="9">
    <source>
        <dbReference type="Proteomes" id="UP000000321"/>
    </source>
</evidence>
<dbReference type="EMBL" id="AAPJ01000005">
    <property type="protein sequence ID" value="EAS49400.1"/>
    <property type="molecule type" value="Genomic_DNA"/>
</dbReference>
<dbReference type="CDD" id="cd01169">
    <property type="entry name" value="HMPP_kinase"/>
    <property type="match status" value="1"/>
</dbReference>
<dbReference type="AlphaFoldDB" id="Q1YG25"/>
<dbReference type="Gene3D" id="3.40.1190.20">
    <property type="match status" value="1"/>
</dbReference>
<keyword evidence="3 8" id="KW-0808">Transferase</keyword>
<comment type="caution">
    <text evidence="8">The sequence shown here is derived from an EMBL/GenBank/DDBJ whole genome shotgun (WGS) entry which is preliminary data.</text>
</comment>
<proteinExistence type="predicted"/>
<dbReference type="PANTHER" id="PTHR20858:SF17">
    <property type="entry name" value="HYDROXYMETHYLPYRIMIDINE_PHOSPHOMETHYLPYRIMIDINE KINASE THI20-RELATED"/>
    <property type="match status" value="1"/>
</dbReference>
<organism evidence="8 9">
    <name type="scientific">Aurantimonas manganoxydans (strain ATCC BAA-1229 / DSM 21871 / SI85-9A1)</name>
    <dbReference type="NCBI Taxonomy" id="287752"/>
    <lineage>
        <taxon>Bacteria</taxon>
        <taxon>Pseudomonadati</taxon>
        <taxon>Pseudomonadota</taxon>
        <taxon>Alphaproteobacteria</taxon>
        <taxon>Hyphomicrobiales</taxon>
        <taxon>Aurantimonadaceae</taxon>
        <taxon>Aurantimonas</taxon>
    </lineage>
</organism>
<reference evidence="8 9" key="1">
    <citation type="journal article" date="2008" name="Appl. Environ. Microbiol.">
        <title>Genomic insights into Mn(II) oxidation by the marine alphaproteobacterium Aurantimonas sp. strain SI85-9A1.</title>
        <authorList>
            <person name="Dick G.J."/>
            <person name="Podell S."/>
            <person name="Johnson H.A."/>
            <person name="Rivera-Espinoza Y."/>
            <person name="Bernier-Latmani R."/>
            <person name="McCarthy J.K."/>
            <person name="Torpey J.W."/>
            <person name="Clement B.G."/>
            <person name="Gaasterland T."/>
            <person name="Tebo B.M."/>
        </authorList>
    </citation>
    <scope>NUCLEOTIDE SEQUENCE [LARGE SCALE GENOMIC DNA]</scope>
    <source>
        <strain evidence="8 9">SI85-9A1</strain>
    </source>
</reference>
<evidence type="ECO:0000256" key="2">
    <source>
        <dbReference type="ARBA" id="ARBA00012135"/>
    </source>
</evidence>
<name>Q1YG25_AURMS</name>
<evidence type="ECO:0000256" key="1">
    <source>
        <dbReference type="ARBA" id="ARBA00004948"/>
    </source>
</evidence>
<gene>
    <name evidence="8" type="ORF">SI859A1_03003</name>
</gene>